<keyword evidence="2" id="KW-0677">Repeat</keyword>
<comment type="caution">
    <text evidence="8">The sequence shown here is derived from an EMBL/GenBank/DDBJ whole genome shotgun (WGS) entry which is preliminary data.</text>
</comment>
<name>A0AAN9C7Z0_9CAEN</name>
<proteinExistence type="predicted"/>
<organism evidence="8 9">
    <name type="scientific">Littorina saxatilis</name>
    <dbReference type="NCBI Taxonomy" id="31220"/>
    <lineage>
        <taxon>Eukaryota</taxon>
        <taxon>Metazoa</taxon>
        <taxon>Spiralia</taxon>
        <taxon>Lophotrochozoa</taxon>
        <taxon>Mollusca</taxon>
        <taxon>Gastropoda</taxon>
        <taxon>Caenogastropoda</taxon>
        <taxon>Littorinimorpha</taxon>
        <taxon>Littorinoidea</taxon>
        <taxon>Littorinidae</taxon>
        <taxon>Littorina</taxon>
    </lineage>
</organism>
<reference evidence="8 9" key="1">
    <citation type="submission" date="2024-02" db="EMBL/GenBank/DDBJ databases">
        <title>Chromosome-scale genome assembly of the rough periwinkle Littorina saxatilis.</title>
        <authorList>
            <person name="De Jode A."/>
            <person name="Faria R."/>
            <person name="Formenti G."/>
            <person name="Sims Y."/>
            <person name="Smith T.P."/>
            <person name="Tracey A."/>
            <person name="Wood J.M.D."/>
            <person name="Zagrodzka Z.B."/>
            <person name="Johannesson K."/>
            <person name="Butlin R.K."/>
            <person name="Leder E.H."/>
        </authorList>
    </citation>
    <scope>NUCLEOTIDE SEQUENCE [LARGE SCALE GENOMIC DNA]</scope>
    <source>
        <strain evidence="8">Snail1</strain>
        <tissue evidence="8">Muscle</tissue>
    </source>
</reference>
<keyword evidence="5" id="KW-0804">Transcription</keyword>
<feature type="region of interest" description="Disordered" evidence="7">
    <location>
        <begin position="125"/>
        <end position="151"/>
    </location>
</feature>
<evidence type="ECO:0000313" key="8">
    <source>
        <dbReference type="EMBL" id="KAK7116050.1"/>
    </source>
</evidence>
<dbReference type="SUPFAM" id="SSF117773">
    <property type="entry name" value="GTF2I-like repeat"/>
    <property type="match status" value="1"/>
</dbReference>
<dbReference type="PROSITE" id="PS51139">
    <property type="entry name" value="GTF2I"/>
    <property type="match status" value="1"/>
</dbReference>
<comment type="subcellular location">
    <subcellularLocation>
        <location evidence="1">Nucleus</location>
    </subcellularLocation>
</comment>
<dbReference type="InterPro" id="IPR004212">
    <property type="entry name" value="GTF2I"/>
</dbReference>
<evidence type="ECO:0000313" key="9">
    <source>
        <dbReference type="Proteomes" id="UP001374579"/>
    </source>
</evidence>
<feature type="region of interest" description="Disordered" evidence="7">
    <location>
        <begin position="231"/>
        <end position="312"/>
    </location>
</feature>
<evidence type="ECO:0000256" key="1">
    <source>
        <dbReference type="ARBA" id="ARBA00004123"/>
    </source>
</evidence>
<evidence type="ECO:0000256" key="2">
    <source>
        <dbReference type="ARBA" id="ARBA00022737"/>
    </source>
</evidence>
<evidence type="ECO:0000256" key="5">
    <source>
        <dbReference type="ARBA" id="ARBA00023163"/>
    </source>
</evidence>
<dbReference type="GO" id="GO:0005634">
    <property type="term" value="C:nucleus"/>
    <property type="evidence" value="ECO:0007669"/>
    <property type="project" value="UniProtKB-SubCell"/>
</dbReference>
<dbReference type="InterPro" id="IPR036647">
    <property type="entry name" value="GTF2I-like_rpt_sf"/>
</dbReference>
<keyword evidence="6" id="KW-0539">Nucleus</keyword>
<dbReference type="Proteomes" id="UP001374579">
    <property type="component" value="Unassembled WGS sequence"/>
</dbReference>
<gene>
    <name evidence="8" type="ORF">V1264_001804</name>
</gene>
<dbReference type="Pfam" id="PF02946">
    <property type="entry name" value="GTF2I"/>
    <property type="match status" value="1"/>
</dbReference>
<evidence type="ECO:0000256" key="7">
    <source>
        <dbReference type="SAM" id="MobiDB-lite"/>
    </source>
</evidence>
<protein>
    <submittedName>
        <fullName evidence="8">Uncharacterized protein</fullName>
    </submittedName>
</protein>
<keyword evidence="9" id="KW-1185">Reference proteome</keyword>
<keyword evidence="4" id="KW-0238">DNA-binding</keyword>
<evidence type="ECO:0000256" key="6">
    <source>
        <dbReference type="ARBA" id="ARBA00023242"/>
    </source>
</evidence>
<evidence type="ECO:0000256" key="4">
    <source>
        <dbReference type="ARBA" id="ARBA00023125"/>
    </source>
</evidence>
<sequence>MLGMKRATCLTEFRKTKTWLENEGNADYFKRTKEEFSKLSPEDKELFRKKATERGIPSTMKDRQSYANLLTDQMTNVRKVVEQMGGFVSFHLILDGEHRRAASTQMCLIEDRLQYPRDLTSLVAQSERKQKNLSEATAADGDRGAKKDEKQELRRQVQAVLNKAYREAVGKPAAQHMRCPYSKLPSMEVKGWPEGVATLKNPNSYGRQDLKRILDNKEHIVFKLNQEAQARTPLLSPDEPSIAEPGVAEPGVAEPSIAQPGVAQPGVAQPGVAQPGVAQPGVAQPGVAQPGVAQPGVAQPGVTKPSQNEPSDSVIDLREMAKVEEDTVIGILNLLSEGGAGDKTLSDAKNPHLAKRSRKVDLPIEKESEGEEQPLIKKPRVWTREEDAIILEAVGKRSNIRQHELKELIDKFPEFKGRTRSSVNSRLRLIALKKRS</sequence>
<dbReference type="EMBL" id="JBAMIC010000001">
    <property type="protein sequence ID" value="KAK7116050.1"/>
    <property type="molecule type" value="Genomic_DNA"/>
</dbReference>
<feature type="compositionally biased region" description="Basic and acidic residues" evidence="7">
    <location>
        <begin position="140"/>
        <end position="151"/>
    </location>
</feature>
<dbReference type="Gene3D" id="3.90.1460.10">
    <property type="entry name" value="GTF2I-like"/>
    <property type="match status" value="1"/>
</dbReference>
<dbReference type="GO" id="GO:0003677">
    <property type="term" value="F:DNA binding"/>
    <property type="evidence" value="ECO:0007669"/>
    <property type="project" value="UniProtKB-KW"/>
</dbReference>
<accession>A0AAN9C7Z0</accession>
<dbReference type="AlphaFoldDB" id="A0AAN9C7Z0"/>
<evidence type="ECO:0000256" key="3">
    <source>
        <dbReference type="ARBA" id="ARBA00023015"/>
    </source>
</evidence>
<keyword evidence="3" id="KW-0805">Transcription regulation</keyword>